<dbReference type="PROSITE" id="PS51257">
    <property type="entry name" value="PROKAR_LIPOPROTEIN"/>
    <property type="match status" value="1"/>
</dbReference>
<dbReference type="AlphaFoldDB" id="Q67TP7"/>
<name>Q67TP7_ORYSJ</name>
<accession>Q67TP7</accession>
<dbReference type="EMBL" id="AP006057">
    <property type="protein sequence ID" value="BAD38474.1"/>
    <property type="molecule type" value="Genomic_DNA"/>
</dbReference>
<protein>
    <submittedName>
        <fullName evidence="1">Uncharacterized protein</fullName>
    </submittedName>
</protein>
<gene>
    <name evidence="1" type="primary">B1342C04.41</name>
</gene>
<proteinExistence type="predicted"/>
<evidence type="ECO:0000313" key="2">
    <source>
        <dbReference type="Proteomes" id="UP000000763"/>
    </source>
</evidence>
<organism evidence="1 2">
    <name type="scientific">Oryza sativa subsp. japonica</name>
    <name type="common">Rice</name>
    <dbReference type="NCBI Taxonomy" id="39947"/>
    <lineage>
        <taxon>Eukaryota</taxon>
        <taxon>Viridiplantae</taxon>
        <taxon>Streptophyta</taxon>
        <taxon>Embryophyta</taxon>
        <taxon>Tracheophyta</taxon>
        <taxon>Spermatophyta</taxon>
        <taxon>Magnoliopsida</taxon>
        <taxon>Liliopsida</taxon>
        <taxon>Poales</taxon>
        <taxon>Poaceae</taxon>
        <taxon>BOP clade</taxon>
        <taxon>Oryzoideae</taxon>
        <taxon>Oryzeae</taxon>
        <taxon>Oryzinae</taxon>
        <taxon>Oryza</taxon>
        <taxon>Oryza sativa</taxon>
    </lineage>
</organism>
<dbReference type="Proteomes" id="UP000000763">
    <property type="component" value="Chromosome 9"/>
</dbReference>
<sequence length="124" mass="13549">MGRCKSARLCYYLPFAWLSCDPNSVLRQLPGCRNVISIPRATTNEAATQLDAFNFEAPSSIDDRDDLAALPSAGLLGPAFFLLVCSSSSTQPSMVRLGLTARNEGTTFVVGARNSHINRRKRKE</sequence>
<evidence type="ECO:0000313" key="1">
    <source>
        <dbReference type="EMBL" id="BAD38474.1"/>
    </source>
</evidence>
<reference evidence="2" key="2">
    <citation type="journal article" date="2008" name="Nucleic Acids Res.">
        <title>The rice annotation project database (RAP-DB): 2008 update.</title>
        <authorList>
            <consortium name="The rice annotation project (RAP)"/>
        </authorList>
    </citation>
    <scope>GENOME REANNOTATION</scope>
    <source>
        <strain evidence="2">cv. Nipponbare</strain>
    </source>
</reference>
<reference evidence="2" key="1">
    <citation type="journal article" date="2005" name="Nature">
        <title>The map-based sequence of the rice genome.</title>
        <authorList>
            <consortium name="International rice genome sequencing project (IRGSP)"/>
            <person name="Matsumoto T."/>
            <person name="Wu J."/>
            <person name="Kanamori H."/>
            <person name="Katayose Y."/>
            <person name="Fujisawa M."/>
            <person name="Namiki N."/>
            <person name="Mizuno H."/>
            <person name="Yamamoto K."/>
            <person name="Antonio B.A."/>
            <person name="Baba T."/>
            <person name="Sakata K."/>
            <person name="Nagamura Y."/>
            <person name="Aoki H."/>
            <person name="Arikawa K."/>
            <person name="Arita K."/>
            <person name="Bito T."/>
            <person name="Chiden Y."/>
            <person name="Fujitsuka N."/>
            <person name="Fukunaka R."/>
            <person name="Hamada M."/>
            <person name="Harada C."/>
            <person name="Hayashi A."/>
            <person name="Hijishita S."/>
            <person name="Honda M."/>
            <person name="Hosokawa S."/>
            <person name="Ichikawa Y."/>
            <person name="Idonuma A."/>
            <person name="Iijima M."/>
            <person name="Ikeda M."/>
            <person name="Ikeno M."/>
            <person name="Ito K."/>
            <person name="Ito S."/>
            <person name="Ito T."/>
            <person name="Ito Y."/>
            <person name="Ito Y."/>
            <person name="Iwabuchi A."/>
            <person name="Kamiya K."/>
            <person name="Karasawa W."/>
            <person name="Kurita K."/>
            <person name="Katagiri S."/>
            <person name="Kikuta A."/>
            <person name="Kobayashi H."/>
            <person name="Kobayashi N."/>
            <person name="Machita K."/>
            <person name="Maehara T."/>
            <person name="Masukawa M."/>
            <person name="Mizubayashi T."/>
            <person name="Mukai Y."/>
            <person name="Nagasaki H."/>
            <person name="Nagata Y."/>
            <person name="Naito S."/>
            <person name="Nakashima M."/>
            <person name="Nakama Y."/>
            <person name="Nakamichi Y."/>
            <person name="Nakamura M."/>
            <person name="Meguro A."/>
            <person name="Negishi M."/>
            <person name="Ohta I."/>
            <person name="Ohta T."/>
            <person name="Okamoto M."/>
            <person name="Ono N."/>
            <person name="Saji S."/>
            <person name="Sakaguchi M."/>
            <person name="Sakai K."/>
            <person name="Shibata M."/>
            <person name="Shimokawa T."/>
            <person name="Song J."/>
            <person name="Takazaki Y."/>
            <person name="Terasawa K."/>
            <person name="Tsugane M."/>
            <person name="Tsuji K."/>
            <person name="Ueda S."/>
            <person name="Waki K."/>
            <person name="Yamagata H."/>
            <person name="Yamamoto M."/>
            <person name="Yamamoto S."/>
            <person name="Yamane H."/>
            <person name="Yoshiki S."/>
            <person name="Yoshihara R."/>
            <person name="Yukawa K."/>
            <person name="Zhong H."/>
            <person name="Yano M."/>
            <person name="Yuan Q."/>
            <person name="Ouyang S."/>
            <person name="Liu J."/>
            <person name="Jones K.M."/>
            <person name="Gansberger K."/>
            <person name="Moffat K."/>
            <person name="Hill J."/>
            <person name="Bera J."/>
            <person name="Fadrosh D."/>
            <person name="Jin S."/>
            <person name="Johri S."/>
            <person name="Kim M."/>
            <person name="Overton L."/>
            <person name="Reardon M."/>
            <person name="Tsitrin T."/>
            <person name="Vuong H."/>
            <person name="Weaver B."/>
            <person name="Ciecko A."/>
            <person name="Tallon L."/>
            <person name="Jackson J."/>
            <person name="Pai G."/>
            <person name="Aken S.V."/>
            <person name="Utterback T."/>
            <person name="Reidmuller S."/>
            <person name="Feldblyum T."/>
            <person name="Hsiao J."/>
            <person name="Zismann V."/>
            <person name="Iobst S."/>
            <person name="de Vazeille A.R."/>
            <person name="Buell C.R."/>
            <person name="Ying K."/>
            <person name="Li Y."/>
            <person name="Lu T."/>
            <person name="Huang Y."/>
            <person name="Zhao Q."/>
            <person name="Feng Q."/>
            <person name="Zhang L."/>
            <person name="Zhu J."/>
            <person name="Weng Q."/>
            <person name="Mu J."/>
            <person name="Lu Y."/>
            <person name="Fan D."/>
            <person name="Liu Y."/>
            <person name="Guan J."/>
            <person name="Zhang Y."/>
            <person name="Yu S."/>
            <person name="Liu X."/>
            <person name="Zhang Y."/>
            <person name="Hong G."/>
            <person name="Han B."/>
            <person name="Choisne N."/>
            <person name="Demange N."/>
            <person name="Orjeda G."/>
            <person name="Samain S."/>
            <person name="Cattolico L."/>
            <person name="Pelletier E."/>
            <person name="Couloux A."/>
            <person name="Segurens B."/>
            <person name="Wincker P."/>
            <person name="D'Hont A."/>
            <person name="Scarpelli C."/>
            <person name="Weissenbach J."/>
            <person name="Salanoubat M."/>
            <person name="Quetier F."/>
            <person name="Yu Y."/>
            <person name="Kim H.R."/>
            <person name="Rambo T."/>
            <person name="Currie J."/>
            <person name="Collura K."/>
            <person name="Luo M."/>
            <person name="Yang T."/>
            <person name="Ammiraju J.S.S."/>
            <person name="Engler F."/>
            <person name="Soderlund C."/>
            <person name="Wing R.A."/>
            <person name="Palmer L.E."/>
            <person name="de la Bastide M."/>
            <person name="Spiegel L."/>
            <person name="Nascimento L."/>
            <person name="Zutavern T."/>
            <person name="O'Shaughnessy A."/>
            <person name="Dike S."/>
            <person name="Dedhia N."/>
            <person name="Preston R."/>
            <person name="Balija V."/>
            <person name="McCombie W.R."/>
            <person name="Chow T."/>
            <person name="Chen H."/>
            <person name="Chung M."/>
            <person name="Chen C."/>
            <person name="Shaw J."/>
            <person name="Wu H."/>
            <person name="Hsiao K."/>
            <person name="Chao Y."/>
            <person name="Chu M."/>
            <person name="Cheng C."/>
            <person name="Hour A."/>
            <person name="Lee P."/>
            <person name="Lin S."/>
            <person name="Lin Y."/>
            <person name="Liou J."/>
            <person name="Liu S."/>
            <person name="Hsing Y."/>
            <person name="Raghuvanshi S."/>
            <person name="Mohanty A."/>
            <person name="Bharti A.K."/>
            <person name="Gaur A."/>
            <person name="Gupta V."/>
            <person name="Kumar D."/>
            <person name="Ravi V."/>
            <person name="Vij S."/>
            <person name="Kapur A."/>
            <person name="Khurana P."/>
            <person name="Khurana P."/>
            <person name="Khurana J.P."/>
            <person name="Tyagi A.K."/>
            <person name="Gaikwad K."/>
            <person name="Singh A."/>
            <person name="Dalal V."/>
            <person name="Srivastava S."/>
            <person name="Dixit A."/>
            <person name="Pal A.K."/>
            <person name="Ghazi I.A."/>
            <person name="Yadav M."/>
            <person name="Pandit A."/>
            <person name="Bhargava A."/>
            <person name="Sureshbabu K."/>
            <person name="Batra K."/>
            <person name="Sharma T.R."/>
            <person name="Mohapatra T."/>
            <person name="Singh N.K."/>
            <person name="Messing J."/>
            <person name="Nelson A.B."/>
            <person name="Fuks G."/>
            <person name="Kavchok S."/>
            <person name="Keizer G."/>
            <person name="Linton E."/>
            <person name="Llaca V."/>
            <person name="Song R."/>
            <person name="Tanyolac B."/>
            <person name="Young S."/>
            <person name="Ho-Il K."/>
            <person name="Hahn J.H."/>
            <person name="Sangsakoo G."/>
            <person name="Vanavichit A."/>
            <person name="de Mattos Luiz.A.T."/>
            <person name="Zimmer P.D."/>
            <person name="Malone G."/>
            <person name="Dellagostin O."/>
            <person name="de Oliveira A.C."/>
            <person name="Bevan M."/>
            <person name="Bancroft I."/>
            <person name="Minx P."/>
            <person name="Cordum H."/>
            <person name="Wilson R."/>
            <person name="Cheng Z."/>
            <person name="Jin W."/>
            <person name="Jiang J."/>
            <person name="Leong S.A."/>
            <person name="Iwama H."/>
            <person name="Gojobori T."/>
            <person name="Itoh T."/>
            <person name="Niimura Y."/>
            <person name="Fujii Y."/>
            <person name="Habara T."/>
            <person name="Sakai H."/>
            <person name="Sato Y."/>
            <person name="Wilson G."/>
            <person name="Kumar K."/>
            <person name="McCouch S."/>
            <person name="Juretic N."/>
            <person name="Hoen D."/>
            <person name="Wright S."/>
            <person name="Bruskiewich R."/>
            <person name="Bureau T."/>
            <person name="Miyao A."/>
            <person name="Hirochika H."/>
            <person name="Nishikawa T."/>
            <person name="Kadowaki K."/>
            <person name="Sugiura M."/>
            <person name="Burr B."/>
            <person name="Sasaki T."/>
        </authorList>
    </citation>
    <scope>NUCLEOTIDE SEQUENCE [LARGE SCALE GENOMIC DNA]</scope>
    <source>
        <strain evidence="2">cv. Nipponbare</strain>
    </source>
</reference>